<dbReference type="RefSeq" id="WP_220588531.1">
    <property type="nucleotide sequence ID" value="NZ_RKLQ01000002.1"/>
</dbReference>
<comment type="caution">
    <text evidence="11">The sequence shown here is derived from an EMBL/GenBank/DDBJ whole genome shotgun (WGS) entry which is preliminary data.</text>
</comment>
<evidence type="ECO:0000256" key="9">
    <source>
        <dbReference type="ARBA" id="ARBA00049091"/>
    </source>
</evidence>
<feature type="domain" description="Thioredoxin" evidence="10">
    <location>
        <begin position="3"/>
        <end position="146"/>
    </location>
</feature>
<dbReference type="CDD" id="cd03017">
    <property type="entry name" value="PRX_BCP"/>
    <property type="match status" value="1"/>
</dbReference>
<dbReference type="GO" id="GO:0034599">
    <property type="term" value="P:cellular response to oxidative stress"/>
    <property type="evidence" value="ECO:0007669"/>
    <property type="project" value="TreeGrafter"/>
</dbReference>
<keyword evidence="6" id="KW-0676">Redox-active center</keyword>
<dbReference type="GO" id="GO:0045454">
    <property type="term" value="P:cell redox homeostasis"/>
    <property type="evidence" value="ECO:0007669"/>
    <property type="project" value="TreeGrafter"/>
</dbReference>
<evidence type="ECO:0000259" key="10">
    <source>
        <dbReference type="PROSITE" id="PS51352"/>
    </source>
</evidence>
<evidence type="ECO:0000256" key="3">
    <source>
        <dbReference type="ARBA" id="ARBA00022862"/>
    </source>
</evidence>
<evidence type="ECO:0000256" key="6">
    <source>
        <dbReference type="ARBA" id="ARBA00023284"/>
    </source>
</evidence>
<dbReference type="InterPro" id="IPR013766">
    <property type="entry name" value="Thioredoxin_domain"/>
</dbReference>
<protein>
    <recommendedName>
        <fullName evidence="1">thioredoxin-dependent peroxiredoxin</fullName>
        <ecNumber evidence="1">1.11.1.24</ecNumber>
    </recommendedName>
    <alternativeName>
        <fullName evidence="7">Thioredoxin peroxidase</fullName>
    </alternativeName>
</protein>
<dbReference type="EMBL" id="RKLQ01000002">
    <property type="protein sequence ID" value="MBX0304312.1"/>
    <property type="molecule type" value="Genomic_DNA"/>
</dbReference>
<organism evidence="11 12">
    <name type="scientific">Haloarcula salinisoli</name>
    <dbReference type="NCBI Taxonomy" id="2487746"/>
    <lineage>
        <taxon>Archaea</taxon>
        <taxon>Methanobacteriati</taxon>
        <taxon>Methanobacteriota</taxon>
        <taxon>Stenosarchaea group</taxon>
        <taxon>Halobacteria</taxon>
        <taxon>Halobacteriales</taxon>
        <taxon>Haloarculaceae</taxon>
        <taxon>Haloarcula</taxon>
    </lineage>
</organism>
<evidence type="ECO:0000256" key="2">
    <source>
        <dbReference type="ARBA" id="ARBA00022559"/>
    </source>
</evidence>
<dbReference type="EC" id="1.11.1.24" evidence="1"/>
<comment type="similarity">
    <text evidence="8">Belongs to the peroxiredoxin family. BCP/PrxQ subfamily.</text>
</comment>
<accession>A0A8J7YF44</accession>
<dbReference type="InterPro" id="IPR050924">
    <property type="entry name" value="Peroxiredoxin_BCP/PrxQ"/>
</dbReference>
<name>A0A8J7YF44_9EURY</name>
<dbReference type="AlphaFoldDB" id="A0A8J7YF44"/>
<dbReference type="SUPFAM" id="SSF52833">
    <property type="entry name" value="Thioredoxin-like"/>
    <property type="match status" value="1"/>
</dbReference>
<keyword evidence="2" id="KW-0575">Peroxidase</keyword>
<sequence>MALVPGDSVPDVVAENQHGERVRPDFSTPTVLYFYPKDDTPGCTTEATQFEAESERYETYGVSVYGVSTDDVESHRAFADNEGLSFDMLADPDGNVAEAFGVELTDGHARRTTFVIAHNQVVGLYEGVRPDGHAKDVLRDLGEAGLLGT</sequence>
<evidence type="ECO:0000313" key="12">
    <source>
        <dbReference type="Proteomes" id="UP000783863"/>
    </source>
</evidence>
<evidence type="ECO:0000256" key="4">
    <source>
        <dbReference type="ARBA" id="ARBA00023002"/>
    </source>
</evidence>
<dbReference type="GO" id="GO:0005737">
    <property type="term" value="C:cytoplasm"/>
    <property type="evidence" value="ECO:0007669"/>
    <property type="project" value="TreeGrafter"/>
</dbReference>
<keyword evidence="12" id="KW-1185">Reference proteome</keyword>
<comment type="catalytic activity">
    <reaction evidence="9">
        <text>a hydroperoxide + [thioredoxin]-dithiol = an alcohol + [thioredoxin]-disulfide + H2O</text>
        <dbReference type="Rhea" id="RHEA:62620"/>
        <dbReference type="Rhea" id="RHEA-COMP:10698"/>
        <dbReference type="Rhea" id="RHEA-COMP:10700"/>
        <dbReference type="ChEBI" id="CHEBI:15377"/>
        <dbReference type="ChEBI" id="CHEBI:29950"/>
        <dbReference type="ChEBI" id="CHEBI:30879"/>
        <dbReference type="ChEBI" id="CHEBI:35924"/>
        <dbReference type="ChEBI" id="CHEBI:50058"/>
        <dbReference type="EC" id="1.11.1.24"/>
    </reaction>
</comment>
<gene>
    <name evidence="11" type="ORF">EGD98_11600</name>
</gene>
<evidence type="ECO:0000256" key="1">
    <source>
        <dbReference type="ARBA" id="ARBA00013017"/>
    </source>
</evidence>
<dbReference type="Proteomes" id="UP000783863">
    <property type="component" value="Unassembled WGS sequence"/>
</dbReference>
<evidence type="ECO:0000313" key="11">
    <source>
        <dbReference type="EMBL" id="MBX0304312.1"/>
    </source>
</evidence>
<keyword evidence="3" id="KW-0049">Antioxidant</keyword>
<dbReference type="PANTHER" id="PTHR42801">
    <property type="entry name" value="THIOREDOXIN-DEPENDENT PEROXIDE REDUCTASE"/>
    <property type="match status" value="1"/>
</dbReference>
<reference evidence="11" key="1">
    <citation type="submission" date="2021-06" db="EMBL/GenBank/DDBJ databases">
        <title>Halomicroarcula sp. F24A a new haloarchaeum isolated from saline soil.</title>
        <authorList>
            <person name="Duran-Viseras A."/>
            <person name="Sanchez-Porro C."/>
            <person name="Ventosa A."/>
        </authorList>
    </citation>
    <scope>NUCLEOTIDE SEQUENCE</scope>
    <source>
        <strain evidence="11">F24A</strain>
    </source>
</reference>
<dbReference type="Pfam" id="PF00578">
    <property type="entry name" value="AhpC-TSA"/>
    <property type="match status" value="1"/>
</dbReference>
<dbReference type="GO" id="GO:0008379">
    <property type="term" value="F:thioredoxin peroxidase activity"/>
    <property type="evidence" value="ECO:0007669"/>
    <property type="project" value="TreeGrafter"/>
</dbReference>
<evidence type="ECO:0000256" key="8">
    <source>
        <dbReference type="ARBA" id="ARBA00038489"/>
    </source>
</evidence>
<dbReference type="PROSITE" id="PS51352">
    <property type="entry name" value="THIOREDOXIN_2"/>
    <property type="match status" value="1"/>
</dbReference>
<dbReference type="PANTHER" id="PTHR42801:SF4">
    <property type="entry name" value="AHPC_TSA FAMILY PROTEIN"/>
    <property type="match status" value="1"/>
</dbReference>
<dbReference type="InterPro" id="IPR036249">
    <property type="entry name" value="Thioredoxin-like_sf"/>
</dbReference>
<proteinExistence type="inferred from homology"/>
<dbReference type="Gene3D" id="3.40.30.10">
    <property type="entry name" value="Glutaredoxin"/>
    <property type="match status" value="1"/>
</dbReference>
<evidence type="ECO:0000256" key="5">
    <source>
        <dbReference type="ARBA" id="ARBA00023157"/>
    </source>
</evidence>
<dbReference type="InterPro" id="IPR000866">
    <property type="entry name" value="AhpC/TSA"/>
</dbReference>
<evidence type="ECO:0000256" key="7">
    <source>
        <dbReference type="ARBA" id="ARBA00032824"/>
    </source>
</evidence>
<keyword evidence="4" id="KW-0560">Oxidoreductase</keyword>
<keyword evidence="5" id="KW-1015">Disulfide bond</keyword>